<keyword evidence="2" id="KW-0001">2Fe-2S</keyword>
<comment type="cofactor">
    <cofactor evidence="3">
        <name>[2Fe-2S] cluster</name>
        <dbReference type="ChEBI" id="CHEBI:190135"/>
    </cofactor>
</comment>
<dbReference type="PRINTS" id="PR00371">
    <property type="entry name" value="FPNCR"/>
</dbReference>
<evidence type="ECO:0000313" key="7">
    <source>
        <dbReference type="Proteomes" id="UP000400981"/>
    </source>
</evidence>
<dbReference type="PROSITE" id="PS00197">
    <property type="entry name" value="2FE2S_FER_1"/>
    <property type="match status" value="1"/>
</dbReference>
<keyword evidence="2" id="KW-0408">Iron</keyword>
<dbReference type="Proteomes" id="UP000400981">
    <property type="component" value="Unassembled WGS sequence"/>
</dbReference>
<protein>
    <submittedName>
        <fullName evidence="6">CDP-6-deoxy-delta-3,4-glucoseen reductase</fullName>
    </submittedName>
</protein>
<dbReference type="AlphaFoldDB" id="A0A5E4RND4"/>
<reference evidence="6 7" key="1">
    <citation type="submission" date="2019-08" db="EMBL/GenBank/DDBJ databases">
        <authorList>
            <person name="Peeters C."/>
        </authorList>
    </citation>
    <scope>NUCLEOTIDE SEQUENCE [LARGE SCALE GENOMIC DNA]</scope>
    <source>
        <strain evidence="6 7">LMG 31012</strain>
    </source>
</reference>
<dbReference type="Gene3D" id="2.40.30.10">
    <property type="entry name" value="Translation factors"/>
    <property type="match status" value="1"/>
</dbReference>
<dbReference type="InterPro" id="IPR008333">
    <property type="entry name" value="Cbr1-like_FAD-bd_dom"/>
</dbReference>
<dbReference type="EMBL" id="CABPSH010000001">
    <property type="protein sequence ID" value="VVD64505.1"/>
    <property type="molecule type" value="Genomic_DNA"/>
</dbReference>
<dbReference type="SUPFAM" id="SSF52343">
    <property type="entry name" value="Ferredoxin reductase-like, C-terminal NADP-linked domain"/>
    <property type="match status" value="1"/>
</dbReference>
<dbReference type="InterPro" id="IPR001041">
    <property type="entry name" value="2Fe-2S_ferredoxin-type"/>
</dbReference>
<dbReference type="Pfam" id="PF00970">
    <property type="entry name" value="FAD_binding_6"/>
    <property type="match status" value="1"/>
</dbReference>
<dbReference type="InterPro" id="IPR050415">
    <property type="entry name" value="MRET"/>
</dbReference>
<dbReference type="InterPro" id="IPR006058">
    <property type="entry name" value="2Fe2S_fd_BS"/>
</dbReference>
<evidence type="ECO:0000256" key="3">
    <source>
        <dbReference type="ARBA" id="ARBA00034078"/>
    </source>
</evidence>
<dbReference type="PANTHER" id="PTHR47354">
    <property type="entry name" value="NADH OXIDOREDUCTASE HCR"/>
    <property type="match status" value="1"/>
</dbReference>
<dbReference type="PANTHER" id="PTHR47354:SF5">
    <property type="entry name" value="PROTEIN RFBI"/>
    <property type="match status" value="1"/>
</dbReference>
<feature type="domain" description="FAD-binding FR-type" evidence="5">
    <location>
        <begin position="100"/>
        <end position="200"/>
    </location>
</feature>
<dbReference type="InterPro" id="IPR017927">
    <property type="entry name" value="FAD-bd_FR_type"/>
</dbReference>
<keyword evidence="7" id="KW-1185">Reference proteome</keyword>
<accession>A0A5E4RND4</accession>
<evidence type="ECO:0000259" key="4">
    <source>
        <dbReference type="PROSITE" id="PS51085"/>
    </source>
</evidence>
<dbReference type="GO" id="GO:0051537">
    <property type="term" value="F:2 iron, 2 sulfur cluster binding"/>
    <property type="evidence" value="ECO:0007669"/>
    <property type="project" value="UniProtKB-KW"/>
</dbReference>
<dbReference type="CDD" id="cd06189">
    <property type="entry name" value="flavin_oxioreductase"/>
    <property type="match status" value="1"/>
</dbReference>
<dbReference type="Pfam" id="PF00111">
    <property type="entry name" value="Fer2"/>
    <property type="match status" value="1"/>
</dbReference>
<dbReference type="InterPro" id="IPR012675">
    <property type="entry name" value="Beta-grasp_dom_sf"/>
</dbReference>
<keyword evidence="2" id="KW-0479">Metal-binding</keyword>
<dbReference type="GO" id="GO:0016491">
    <property type="term" value="F:oxidoreductase activity"/>
    <property type="evidence" value="ECO:0007669"/>
    <property type="project" value="InterPro"/>
</dbReference>
<proteinExistence type="predicted"/>
<dbReference type="InterPro" id="IPR017938">
    <property type="entry name" value="Riboflavin_synthase-like_b-brl"/>
</dbReference>
<dbReference type="PROSITE" id="PS51384">
    <property type="entry name" value="FAD_FR"/>
    <property type="match status" value="1"/>
</dbReference>
<dbReference type="InterPro" id="IPR036010">
    <property type="entry name" value="2Fe-2S_ferredoxin-like_sf"/>
</dbReference>
<dbReference type="Pfam" id="PF00175">
    <property type="entry name" value="NAD_binding_1"/>
    <property type="match status" value="1"/>
</dbReference>
<name>A0A5E4RND4_9BURK</name>
<dbReference type="Gene3D" id="3.40.50.80">
    <property type="entry name" value="Nucleotide-binding domain of ferredoxin-NADP reductase (FNR) module"/>
    <property type="match status" value="1"/>
</dbReference>
<dbReference type="InterPro" id="IPR001433">
    <property type="entry name" value="OxRdtase_FAD/NAD-bd"/>
</dbReference>
<dbReference type="Gene3D" id="3.10.20.30">
    <property type="match status" value="1"/>
</dbReference>
<sequence>MAYNVTLVPSGREFQVEDGEAVLSAALRQGVGLPYGCKNGGCGSCKAKLVEGSVEHGTHSSSALSKDEETRGFALLCCAHAKGNLVVESREVKGFGDIPVKRLPCRVNALERRADDVIVMRLQLPANERFQYLAGQYIEFILKDGKRRSYSMATAPHEEGFLELHLRHMPGGVFTDHVFHHMKEREILRFEGPLGTFFLREDSDKPIVLLASGTGFAPIKAIVEHAAHKGLARPMTLYWGARQLKDIYLRELAEQWAREIPGFTFVPVLSDAAPEDQWQGRTGFVHRAVVEDLPDLSDYEVYACGAPVMVESARRDFIAHHHLPEAAFFADAFTTEADNPGGGQ</sequence>
<gene>
    <name evidence="6" type="ORF">PEP31012_00275</name>
</gene>
<keyword evidence="2" id="KW-0411">Iron-sulfur</keyword>
<evidence type="ECO:0000256" key="2">
    <source>
        <dbReference type="ARBA" id="ARBA00022714"/>
    </source>
</evidence>
<dbReference type="SUPFAM" id="SSF54292">
    <property type="entry name" value="2Fe-2S ferredoxin-like"/>
    <property type="match status" value="1"/>
</dbReference>
<feature type="domain" description="2Fe-2S ferredoxin-type" evidence="4">
    <location>
        <begin position="3"/>
        <end position="93"/>
    </location>
</feature>
<dbReference type="PRINTS" id="PR00410">
    <property type="entry name" value="PHEHYDRXLASE"/>
</dbReference>
<dbReference type="RefSeq" id="WP_150587572.1">
    <property type="nucleotide sequence ID" value="NZ_CABPSH010000001.1"/>
</dbReference>
<comment type="cofactor">
    <cofactor evidence="1">
        <name>FAD</name>
        <dbReference type="ChEBI" id="CHEBI:57692"/>
    </cofactor>
</comment>
<evidence type="ECO:0000259" key="5">
    <source>
        <dbReference type="PROSITE" id="PS51384"/>
    </source>
</evidence>
<dbReference type="SUPFAM" id="SSF63380">
    <property type="entry name" value="Riboflavin synthase domain-like"/>
    <property type="match status" value="1"/>
</dbReference>
<organism evidence="6 7">
    <name type="scientific">Pandoraea eparura</name>
    <dbReference type="NCBI Taxonomy" id="2508291"/>
    <lineage>
        <taxon>Bacteria</taxon>
        <taxon>Pseudomonadati</taxon>
        <taxon>Pseudomonadota</taxon>
        <taxon>Betaproteobacteria</taxon>
        <taxon>Burkholderiales</taxon>
        <taxon>Burkholderiaceae</taxon>
        <taxon>Pandoraea</taxon>
    </lineage>
</organism>
<evidence type="ECO:0000313" key="6">
    <source>
        <dbReference type="EMBL" id="VVD64505.1"/>
    </source>
</evidence>
<dbReference type="InterPro" id="IPR001709">
    <property type="entry name" value="Flavoprot_Pyr_Nucl_cyt_Rdtase"/>
</dbReference>
<dbReference type="PROSITE" id="PS51085">
    <property type="entry name" value="2FE2S_FER_2"/>
    <property type="match status" value="1"/>
</dbReference>
<dbReference type="OrthoDB" id="9806195at2"/>
<dbReference type="InterPro" id="IPR039261">
    <property type="entry name" value="FNR_nucleotide-bd"/>
</dbReference>
<evidence type="ECO:0000256" key="1">
    <source>
        <dbReference type="ARBA" id="ARBA00001974"/>
    </source>
</evidence>
<dbReference type="CDD" id="cd00207">
    <property type="entry name" value="fer2"/>
    <property type="match status" value="1"/>
</dbReference>